<gene>
    <name evidence="6" type="ORF">OE749_01470</name>
</gene>
<evidence type="ECO:0000313" key="6">
    <source>
        <dbReference type="EMBL" id="MCV2883365.1"/>
    </source>
</evidence>
<evidence type="ECO:0000256" key="4">
    <source>
        <dbReference type="ARBA" id="ARBA00023136"/>
    </source>
</evidence>
<feature type="transmembrane region" description="Helical" evidence="5">
    <location>
        <begin position="12"/>
        <end position="30"/>
    </location>
</feature>
<proteinExistence type="predicted"/>
<dbReference type="Proteomes" id="UP001652504">
    <property type="component" value="Unassembled WGS sequence"/>
</dbReference>
<dbReference type="EMBL" id="JAOWKX010000001">
    <property type="protein sequence ID" value="MCV2883365.1"/>
    <property type="molecule type" value="Genomic_DNA"/>
</dbReference>
<protein>
    <submittedName>
        <fullName evidence="6">Isoprenylcysteine carboxylmethyltransferase family protein</fullName>
    </submittedName>
</protein>
<feature type="transmembrane region" description="Helical" evidence="5">
    <location>
        <begin position="144"/>
        <end position="172"/>
    </location>
</feature>
<dbReference type="Pfam" id="PF04191">
    <property type="entry name" value="PEMT"/>
    <property type="match status" value="1"/>
</dbReference>
<sequence>MESSVDTYIAIYLAGFFTFVAVFYLLLAKIQKKRLGKVTLIHRGPTYSAHWFNHMTFNVFRYAIWFVCMAIAFDPQSREWIGEFESMGAVWIHLLGCAILTLGFLFAISASLLMKASWRSGIDDSGPDVLLTSALYGVSRNPNFLGVMVAQLGFFLALPSVFTLVCLVVGWICIHRQVIFEEKHLQQHFGSTYHSYMRRVPRWL</sequence>
<dbReference type="PANTHER" id="PTHR12714">
    <property type="entry name" value="PROTEIN-S ISOPRENYLCYSTEINE O-METHYLTRANSFERASE"/>
    <property type="match status" value="1"/>
</dbReference>
<comment type="caution">
    <text evidence="6">The sequence shown here is derived from an EMBL/GenBank/DDBJ whole genome shotgun (WGS) entry which is preliminary data.</text>
</comment>
<name>A0ABT3A3V0_9ALTE</name>
<dbReference type="PANTHER" id="PTHR12714:SF9">
    <property type="entry name" value="PROTEIN-S-ISOPRENYLCYSTEINE O-METHYLTRANSFERASE"/>
    <property type="match status" value="1"/>
</dbReference>
<organism evidence="6 7">
    <name type="scientific">Fluctibacter corallii</name>
    <dbReference type="NCBI Taxonomy" id="2984329"/>
    <lineage>
        <taxon>Bacteria</taxon>
        <taxon>Pseudomonadati</taxon>
        <taxon>Pseudomonadota</taxon>
        <taxon>Gammaproteobacteria</taxon>
        <taxon>Alteromonadales</taxon>
        <taxon>Alteromonadaceae</taxon>
        <taxon>Fluctibacter</taxon>
    </lineage>
</organism>
<evidence type="ECO:0000256" key="5">
    <source>
        <dbReference type="SAM" id="Phobius"/>
    </source>
</evidence>
<dbReference type="InterPro" id="IPR007318">
    <property type="entry name" value="Phopholipid_MeTrfase"/>
</dbReference>
<accession>A0ABT3A3V0</accession>
<keyword evidence="4 5" id="KW-0472">Membrane</keyword>
<evidence type="ECO:0000256" key="1">
    <source>
        <dbReference type="ARBA" id="ARBA00004127"/>
    </source>
</evidence>
<reference evidence="6 7" key="1">
    <citation type="submission" date="2022-10" db="EMBL/GenBank/DDBJ databases">
        <title>Aestuariibacter sp. AA17 isolated from Montipora capitata coral fragment.</title>
        <authorList>
            <person name="Emsley S.A."/>
            <person name="Pfannmuller K.M."/>
            <person name="Loughran R.M."/>
            <person name="Shlafstein M."/>
            <person name="Papke E."/>
            <person name="Saw J.H."/>
            <person name="Ushijima B."/>
            <person name="Videau P."/>
        </authorList>
    </citation>
    <scope>NUCLEOTIDE SEQUENCE [LARGE SCALE GENOMIC DNA]</scope>
    <source>
        <strain evidence="6 7">AA17</strain>
    </source>
</reference>
<feature type="transmembrane region" description="Helical" evidence="5">
    <location>
        <begin position="51"/>
        <end position="72"/>
    </location>
</feature>
<keyword evidence="7" id="KW-1185">Reference proteome</keyword>
<keyword evidence="3 5" id="KW-1133">Transmembrane helix</keyword>
<evidence type="ECO:0000256" key="3">
    <source>
        <dbReference type="ARBA" id="ARBA00022989"/>
    </source>
</evidence>
<keyword evidence="2 5" id="KW-0812">Transmembrane</keyword>
<dbReference type="RefSeq" id="WP_263710566.1">
    <property type="nucleotide sequence ID" value="NZ_JAOWKX010000001.1"/>
</dbReference>
<comment type="subcellular location">
    <subcellularLocation>
        <location evidence="1">Endomembrane system</location>
        <topology evidence="1">Multi-pass membrane protein</topology>
    </subcellularLocation>
</comment>
<evidence type="ECO:0000313" key="7">
    <source>
        <dbReference type="Proteomes" id="UP001652504"/>
    </source>
</evidence>
<dbReference type="Gene3D" id="1.20.120.1630">
    <property type="match status" value="1"/>
</dbReference>
<feature type="transmembrane region" description="Helical" evidence="5">
    <location>
        <begin position="92"/>
        <end position="113"/>
    </location>
</feature>
<evidence type="ECO:0000256" key="2">
    <source>
        <dbReference type="ARBA" id="ARBA00022692"/>
    </source>
</evidence>